<dbReference type="AlphaFoldDB" id="A0A511FB94"/>
<evidence type="ECO:0000313" key="4">
    <source>
        <dbReference type="Proteomes" id="UP000564629"/>
    </source>
</evidence>
<name>A0A511FB94_9CELL</name>
<accession>A0A511FB94</accession>
<protein>
    <submittedName>
        <fullName evidence="1">Uncharacterized protein</fullName>
    </submittedName>
</protein>
<organism evidence="1 3">
    <name type="scientific">Cellulomonas hominis</name>
    <dbReference type="NCBI Taxonomy" id="156981"/>
    <lineage>
        <taxon>Bacteria</taxon>
        <taxon>Bacillati</taxon>
        <taxon>Actinomycetota</taxon>
        <taxon>Actinomycetes</taxon>
        <taxon>Micrococcales</taxon>
        <taxon>Cellulomonadaceae</taxon>
        <taxon>Cellulomonas</taxon>
    </lineage>
</organism>
<comment type="caution">
    <text evidence="1">The sequence shown here is derived from an EMBL/GenBank/DDBJ whole genome shotgun (WGS) entry which is preliminary data.</text>
</comment>
<dbReference type="Proteomes" id="UP000564629">
    <property type="component" value="Unassembled WGS sequence"/>
</dbReference>
<sequence length="60" mass="7085">MEHTVHVMTREEIEERRAELLASIGLDMETIRLRQDNWALSPEQRFAIEEYDGLGWLIGE</sequence>
<proteinExistence type="predicted"/>
<gene>
    <name evidence="1" type="ORF">CHO01_16470</name>
    <name evidence="2" type="ORF">HNR08_001494</name>
</gene>
<evidence type="ECO:0000313" key="1">
    <source>
        <dbReference type="EMBL" id="GEL46531.1"/>
    </source>
</evidence>
<dbReference type="RefSeq" id="WP_146836382.1">
    <property type="nucleotide sequence ID" value="NZ_BJVQ01000018.1"/>
</dbReference>
<dbReference type="EMBL" id="BJVQ01000018">
    <property type="protein sequence ID" value="GEL46531.1"/>
    <property type="molecule type" value="Genomic_DNA"/>
</dbReference>
<keyword evidence="3" id="KW-1185">Reference proteome</keyword>
<evidence type="ECO:0000313" key="2">
    <source>
        <dbReference type="EMBL" id="MBB5472758.1"/>
    </source>
</evidence>
<dbReference type="Proteomes" id="UP000321723">
    <property type="component" value="Unassembled WGS sequence"/>
</dbReference>
<reference evidence="2 4" key="2">
    <citation type="submission" date="2020-08" db="EMBL/GenBank/DDBJ databases">
        <title>Sequencing the genomes of 1000 actinobacteria strains.</title>
        <authorList>
            <person name="Klenk H.-P."/>
        </authorList>
    </citation>
    <scope>NUCLEOTIDE SEQUENCE [LARGE SCALE GENOMIC DNA]</scope>
    <source>
        <strain evidence="2 4">DSM 9581</strain>
    </source>
</reference>
<dbReference type="EMBL" id="JACHDN010000001">
    <property type="protein sequence ID" value="MBB5472758.1"/>
    <property type="molecule type" value="Genomic_DNA"/>
</dbReference>
<reference evidence="1 3" key="1">
    <citation type="submission" date="2019-07" db="EMBL/GenBank/DDBJ databases">
        <title>Whole genome shotgun sequence of Cellulomonas hominis NBRC 16055.</title>
        <authorList>
            <person name="Hosoyama A."/>
            <person name="Uohara A."/>
            <person name="Ohji S."/>
            <person name="Ichikawa N."/>
        </authorList>
    </citation>
    <scope>NUCLEOTIDE SEQUENCE [LARGE SCALE GENOMIC DNA]</scope>
    <source>
        <strain evidence="1 3">NBRC 16055</strain>
    </source>
</reference>
<evidence type="ECO:0000313" key="3">
    <source>
        <dbReference type="Proteomes" id="UP000321723"/>
    </source>
</evidence>